<sequence length="100" mass="11365">MKKLTRCFLLLGGMQLSGCTVIGMIADNRVNEKLDNDRPLMSTAAEHEPYTEFGAMGLETDIKIVKKLVDTLTPARSEPQKRCEIINNRRICYQQGSERY</sequence>
<name>A0ABU8CC19_9GAMM</name>
<dbReference type="EMBL" id="JALAAR010000019">
    <property type="protein sequence ID" value="MEH8019057.1"/>
    <property type="molecule type" value="Genomic_DNA"/>
</dbReference>
<reference evidence="1 2" key="1">
    <citation type="journal article" date="2023" name="Ecotoxicol. Environ. Saf.">
        <title>Mercury remediation potential of mercury-resistant strain Rheinheimera metallidurans sp. nov. isolated from a municipal waste dumping site.</title>
        <authorList>
            <person name="Yadav V."/>
            <person name="Manjhi A."/>
            <person name="Vadakedath N."/>
        </authorList>
    </citation>
    <scope>NUCLEOTIDE SEQUENCE [LARGE SCALE GENOMIC DNA]</scope>
    <source>
        <strain evidence="1 2">E-49</strain>
    </source>
</reference>
<evidence type="ECO:0000313" key="2">
    <source>
        <dbReference type="Proteomes" id="UP001375382"/>
    </source>
</evidence>
<comment type="caution">
    <text evidence="1">The sequence shown here is derived from an EMBL/GenBank/DDBJ whole genome shotgun (WGS) entry which is preliminary data.</text>
</comment>
<protein>
    <submittedName>
        <fullName evidence="1">Uncharacterized protein</fullName>
    </submittedName>
</protein>
<organism evidence="1 2">
    <name type="scientific">Rheinheimera muenzenbergensis</name>
    <dbReference type="NCBI Taxonomy" id="1193628"/>
    <lineage>
        <taxon>Bacteria</taxon>
        <taxon>Pseudomonadati</taxon>
        <taxon>Pseudomonadota</taxon>
        <taxon>Gammaproteobacteria</taxon>
        <taxon>Chromatiales</taxon>
        <taxon>Chromatiaceae</taxon>
        <taxon>Rheinheimera</taxon>
    </lineage>
</organism>
<proteinExistence type="predicted"/>
<gene>
    <name evidence="1" type="ORF">MN202_17600</name>
</gene>
<accession>A0ABU8CC19</accession>
<dbReference type="RefSeq" id="WP_335737455.1">
    <property type="nucleotide sequence ID" value="NZ_JALAAR010000019.1"/>
</dbReference>
<evidence type="ECO:0000313" key="1">
    <source>
        <dbReference type="EMBL" id="MEH8019057.1"/>
    </source>
</evidence>
<keyword evidence="2" id="KW-1185">Reference proteome</keyword>
<dbReference type="Proteomes" id="UP001375382">
    <property type="component" value="Unassembled WGS sequence"/>
</dbReference>